<dbReference type="PANTHER" id="PTHR47357">
    <property type="entry name" value="COP1-INTERACTIVE PROTEIN 1"/>
    <property type="match status" value="1"/>
</dbReference>
<dbReference type="EMBL" id="JAPFFF010000011">
    <property type="protein sequence ID" value="KAK8878632.1"/>
    <property type="molecule type" value="Genomic_DNA"/>
</dbReference>
<evidence type="ECO:0008006" key="4">
    <source>
        <dbReference type="Google" id="ProtNLM"/>
    </source>
</evidence>
<keyword evidence="1" id="KW-0175">Coiled coil</keyword>
<feature type="coiled-coil region" evidence="1">
    <location>
        <begin position="751"/>
        <end position="785"/>
    </location>
</feature>
<proteinExistence type="predicted"/>
<name>A0ABR2JMM7_9EUKA</name>
<comment type="caution">
    <text evidence="2">The sequence shown here is derived from an EMBL/GenBank/DDBJ whole genome shotgun (WGS) entry which is preliminary data.</text>
</comment>
<dbReference type="PANTHER" id="PTHR47357:SF1">
    <property type="entry name" value="SPINDLE POLE BODY COMPONENT 110"/>
    <property type="match status" value="1"/>
</dbReference>
<protein>
    <recommendedName>
        <fullName evidence="4">Vesicle tethering protein Uso1/P115-like head domain-containing protein</fullName>
    </recommendedName>
</protein>
<evidence type="ECO:0000313" key="2">
    <source>
        <dbReference type="EMBL" id="KAK8878632.1"/>
    </source>
</evidence>
<evidence type="ECO:0000256" key="1">
    <source>
        <dbReference type="SAM" id="Coils"/>
    </source>
</evidence>
<reference evidence="2 3" key="1">
    <citation type="submission" date="2024-04" db="EMBL/GenBank/DDBJ databases">
        <title>Tritrichomonas musculus Genome.</title>
        <authorList>
            <person name="Alves-Ferreira E."/>
            <person name="Grigg M."/>
            <person name="Lorenzi H."/>
            <person name="Galac M."/>
        </authorList>
    </citation>
    <scope>NUCLEOTIDE SEQUENCE [LARGE SCALE GENOMIC DNA]</scope>
    <source>
        <strain evidence="2 3">EAF2021</strain>
    </source>
</reference>
<accession>A0ABR2JMM7</accession>
<keyword evidence="3" id="KW-1185">Reference proteome</keyword>
<organism evidence="2 3">
    <name type="scientific">Tritrichomonas musculus</name>
    <dbReference type="NCBI Taxonomy" id="1915356"/>
    <lineage>
        <taxon>Eukaryota</taxon>
        <taxon>Metamonada</taxon>
        <taxon>Parabasalia</taxon>
        <taxon>Tritrichomonadida</taxon>
        <taxon>Tritrichomonadidae</taxon>
        <taxon>Tritrichomonas</taxon>
    </lineage>
</organism>
<gene>
    <name evidence="2" type="ORF">M9Y10_005412</name>
</gene>
<dbReference type="Proteomes" id="UP001470230">
    <property type="component" value="Unassembled WGS sequence"/>
</dbReference>
<sequence length="839" mass="95456">MNSYLSPICESLDNKRDDIDAHTEILLQYLDGFDTDLSALSNLAHDPELPLLLQHVFQSLLRTPFPSPSESEIPAVQQKSLNFLTFLCLNHPDLLSTIASLAPLDELIISFFIESLKVNNDIKEKDDINSRKTTSLEDPQLSHLFPIFQFLAAISCSSAISLSSTESLNCLLTVLVSTISTVQQLSVFAISIIANFSRNSTAFQSYIKSVPNFSAIKKELASFLSSNDHSLVVTSLAAVSVLFSRGIDKETAMKVSLAAIFSPSENYQFITTIAATVVLQYSDEIDISQKDCESLLKSAMNAQGMRAYVIYKLLIEINGNGHKRLLALLQSNSNFFNSLIQSILECEFGFVTIAGANFLLVLFEMNPISSEIDISEPFTKAMKIILSGKVDDIDKLDSLLLIVRLLISMRESMTQIIQVLQENEDLIFIAFQRQIELNNSFISIHFFLFIFAASHFFKHWLNKLRELVIDSQFSALLVHVLETSLNRRTINDALEVIQIVLGGITPKHLRLDQNLSFTLASGFFLLNRQKKQEEQKTDQRYVQLQRNFTDHLQGCNAEKVCYDKTILNLKKELEQYRSHSIVADQKVSDLSAQNDLLNKKLQKKKEKLIKTIQDLKLSESKLNDLSLLVCQHENDMNNSTQQSEKLRTKIQKLKQIEVSKEETEKSNEQLRQKIKELELQNDGTAKELENMINVATKERNSRKELDKLLNEAQSRINQLNSSIEYEKQGHDISDKRNEKLELIINQKTENETKLTTSVTKMNNEINNLKQKIENLEQENHILKTICDKRCKKIGELRRERKELATLAQLIHKITDGKLENVESIVGMMDIEQQTISDEQ</sequence>
<feature type="coiled-coil region" evidence="1">
    <location>
        <begin position="587"/>
        <end position="722"/>
    </location>
</feature>
<evidence type="ECO:0000313" key="3">
    <source>
        <dbReference type="Proteomes" id="UP001470230"/>
    </source>
</evidence>